<name>A0ABV3ZCF5_9BACT</name>
<dbReference type="InterPro" id="IPR000994">
    <property type="entry name" value="Pept_M24"/>
</dbReference>
<dbReference type="EMBL" id="JAULBC010000001">
    <property type="protein sequence ID" value="MEX6686104.1"/>
    <property type="molecule type" value="Genomic_DNA"/>
</dbReference>
<dbReference type="Gene3D" id="3.40.350.10">
    <property type="entry name" value="Creatinase/prolidase N-terminal domain"/>
    <property type="match status" value="1"/>
</dbReference>
<dbReference type="SMART" id="SM01011">
    <property type="entry name" value="AMP_N"/>
    <property type="match status" value="1"/>
</dbReference>
<reference evidence="9 10" key="1">
    <citation type="submission" date="2023-07" db="EMBL/GenBank/DDBJ databases">
        <authorList>
            <person name="Lian W.-H."/>
        </authorList>
    </citation>
    <scope>NUCLEOTIDE SEQUENCE [LARGE SCALE GENOMIC DNA]</scope>
    <source>
        <strain evidence="9 10">SYSU DXS3180</strain>
    </source>
</reference>
<evidence type="ECO:0000259" key="8">
    <source>
        <dbReference type="SMART" id="SM01011"/>
    </source>
</evidence>
<evidence type="ECO:0000256" key="7">
    <source>
        <dbReference type="ARBA" id="ARBA00023211"/>
    </source>
</evidence>
<evidence type="ECO:0000256" key="1">
    <source>
        <dbReference type="ARBA" id="ARBA00001424"/>
    </source>
</evidence>
<proteinExistence type="inferred from homology"/>
<keyword evidence="7" id="KW-0464">Manganese</keyword>
<evidence type="ECO:0000256" key="6">
    <source>
        <dbReference type="ARBA" id="ARBA00022801"/>
    </source>
</evidence>
<dbReference type="PANTHER" id="PTHR43226:SF4">
    <property type="entry name" value="XAA-PRO AMINOPEPTIDASE 3"/>
    <property type="match status" value="1"/>
</dbReference>
<comment type="cofactor">
    <cofactor evidence="2">
        <name>Mn(2+)</name>
        <dbReference type="ChEBI" id="CHEBI:29035"/>
    </cofactor>
</comment>
<keyword evidence="6" id="KW-0378">Hydrolase</keyword>
<dbReference type="SUPFAM" id="SSF53092">
    <property type="entry name" value="Creatinase/prolidase N-terminal domain"/>
    <property type="match status" value="1"/>
</dbReference>
<keyword evidence="10" id="KW-1185">Reference proteome</keyword>
<dbReference type="GO" id="GO:0004177">
    <property type="term" value="F:aminopeptidase activity"/>
    <property type="evidence" value="ECO:0007669"/>
    <property type="project" value="UniProtKB-KW"/>
</dbReference>
<sequence length="462" mass="51090">MFHREVYINRRQQLKTAVQSGVILILGNEESSMNYKDNQYHFRQDSNFLYFTGLDRANLALVIDIDNNKETVFGDDGSIDDIIWTGPLETLPSQAAKAGINDTASYKSLADVLAKAVSEKRRIHFTPPYRPENTQKISGFFNIPLSNVKENASVTLIKAIVALRSIKSEEEVAEIEKAVSITTEMHLTAMRNARPGMTENELAGQIHGLALSKGGNIAFPIILTVNGQILHNHSQGNVLKEGMMVLCDSGAENGMHYGGDMTRTFPVGKTFTSRQKDLYNIVLNAHNAAVEALRPGVFYKDVHLLACEKLAEGLSAVGLMKGNAKEAVAAGAHAMFFQCGLGHMLGLDTHDMEDLGEEYVGYTDTFKKSKEFGLKSLRLGRQLEAGFVLTVEPGIYIIPELIDMWKAENKFTEFINYDVLETYKDFGGIRIEEDFLITGTGKKLLGSPIAKTVEEVEAERQA</sequence>
<dbReference type="InterPro" id="IPR052433">
    <property type="entry name" value="X-Pro_dipept-like"/>
</dbReference>
<gene>
    <name evidence="9" type="ORF">QTN47_01280</name>
</gene>
<evidence type="ECO:0000256" key="4">
    <source>
        <dbReference type="ARBA" id="ARBA00012574"/>
    </source>
</evidence>
<accession>A0ABV3ZCF5</accession>
<dbReference type="InterPro" id="IPR029149">
    <property type="entry name" value="Creatin/AminoP/Spt16_N"/>
</dbReference>
<dbReference type="SUPFAM" id="SSF55920">
    <property type="entry name" value="Creatinase/aminopeptidase"/>
    <property type="match status" value="1"/>
</dbReference>
<dbReference type="InterPro" id="IPR036005">
    <property type="entry name" value="Creatinase/aminopeptidase-like"/>
</dbReference>
<dbReference type="Gene3D" id="3.90.230.10">
    <property type="entry name" value="Creatinase/methionine aminopeptidase superfamily"/>
    <property type="match status" value="1"/>
</dbReference>
<keyword evidence="5" id="KW-0479">Metal-binding</keyword>
<comment type="similarity">
    <text evidence="3">Belongs to the peptidase M24B family.</text>
</comment>
<dbReference type="Pfam" id="PF05195">
    <property type="entry name" value="AMP_N"/>
    <property type="match status" value="1"/>
</dbReference>
<evidence type="ECO:0000313" key="10">
    <source>
        <dbReference type="Proteomes" id="UP001560573"/>
    </source>
</evidence>
<dbReference type="InterPro" id="IPR007865">
    <property type="entry name" value="Aminopep_P_N"/>
</dbReference>
<dbReference type="Proteomes" id="UP001560573">
    <property type="component" value="Unassembled WGS sequence"/>
</dbReference>
<dbReference type="EC" id="3.4.11.9" evidence="4"/>
<comment type="catalytic activity">
    <reaction evidence="1">
        <text>Release of any N-terminal amino acid, including proline, that is linked to proline, even from a dipeptide or tripeptide.</text>
        <dbReference type="EC" id="3.4.11.9"/>
    </reaction>
</comment>
<organism evidence="9 10">
    <name type="scientific">Danxiaibacter flavus</name>
    <dbReference type="NCBI Taxonomy" id="3049108"/>
    <lineage>
        <taxon>Bacteria</taxon>
        <taxon>Pseudomonadati</taxon>
        <taxon>Bacteroidota</taxon>
        <taxon>Chitinophagia</taxon>
        <taxon>Chitinophagales</taxon>
        <taxon>Chitinophagaceae</taxon>
        <taxon>Danxiaibacter</taxon>
    </lineage>
</organism>
<protein>
    <recommendedName>
        <fullName evidence="4">Xaa-Pro aminopeptidase</fullName>
        <ecNumber evidence="4">3.4.11.9</ecNumber>
    </recommendedName>
</protein>
<keyword evidence="9" id="KW-0645">Protease</keyword>
<evidence type="ECO:0000256" key="3">
    <source>
        <dbReference type="ARBA" id="ARBA00008766"/>
    </source>
</evidence>
<evidence type="ECO:0000313" key="9">
    <source>
        <dbReference type="EMBL" id="MEX6686104.1"/>
    </source>
</evidence>
<feature type="domain" description="Aminopeptidase P N-terminal" evidence="8">
    <location>
        <begin position="2"/>
        <end position="134"/>
    </location>
</feature>
<dbReference type="CDD" id="cd01087">
    <property type="entry name" value="Prolidase"/>
    <property type="match status" value="1"/>
</dbReference>
<comment type="caution">
    <text evidence="9">The sequence shown here is derived from an EMBL/GenBank/DDBJ whole genome shotgun (WGS) entry which is preliminary data.</text>
</comment>
<evidence type="ECO:0000256" key="2">
    <source>
        <dbReference type="ARBA" id="ARBA00001936"/>
    </source>
</evidence>
<keyword evidence="9" id="KW-0031">Aminopeptidase</keyword>
<dbReference type="RefSeq" id="WP_369327493.1">
    <property type="nucleotide sequence ID" value="NZ_JAULBC010000001.1"/>
</dbReference>
<dbReference type="PANTHER" id="PTHR43226">
    <property type="entry name" value="XAA-PRO AMINOPEPTIDASE 3"/>
    <property type="match status" value="1"/>
</dbReference>
<dbReference type="Pfam" id="PF00557">
    <property type="entry name" value="Peptidase_M24"/>
    <property type="match status" value="1"/>
</dbReference>
<evidence type="ECO:0000256" key="5">
    <source>
        <dbReference type="ARBA" id="ARBA00022723"/>
    </source>
</evidence>